<proteinExistence type="predicted"/>
<feature type="non-terminal residue" evidence="1">
    <location>
        <position position="40"/>
    </location>
</feature>
<evidence type="ECO:0000313" key="2">
    <source>
        <dbReference type="Proteomes" id="UP000016498"/>
    </source>
</evidence>
<accession>U1REE1</accession>
<protein>
    <submittedName>
        <fullName evidence="1">Uncharacterized protein</fullName>
    </submittedName>
</protein>
<reference evidence="1 2" key="1">
    <citation type="submission" date="2013-06" db="EMBL/GenBank/DDBJ databases">
        <authorList>
            <person name="Weinstock G."/>
            <person name="Sodergren E."/>
            <person name="Lobos E.A."/>
            <person name="Fulton L."/>
            <person name="Fulton R."/>
            <person name="Courtney L."/>
            <person name="Fronick C."/>
            <person name="O'Laughlin M."/>
            <person name="Godfrey J."/>
            <person name="Wilson R.M."/>
            <person name="Miner T."/>
            <person name="Farmer C."/>
            <person name="Delehaunty K."/>
            <person name="Cordes M."/>
            <person name="Minx P."/>
            <person name="Tomlinson C."/>
            <person name="Chen J."/>
            <person name="Wollam A."/>
            <person name="Pepin K.H."/>
            <person name="Bhonagiri V."/>
            <person name="Zhang X."/>
            <person name="Warren W."/>
            <person name="Mitreva M."/>
            <person name="Mardis E.R."/>
            <person name="Wilson R.K."/>
        </authorList>
    </citation>
    <scope>NUCLEOTIDE SEQUENCE [LARGE SCALE GENOMIC DNA]</scope>
    <source>
        <strain evidence="1 2">F0510</strain>
    </source>
</reference>
<dbReference type="Proteomes" id="UP000016498">
    <property type="component" value="Unassembled WGS sequence"/>
</dbReference>
<name>U1REE1_9ACTO</name>
<gene>
    <name evidence="1" type="ORF">HMPREF1549_02164</name>
</gene>
<organism evidence="1 2">
    <name type="scientific">Actinomyces johnsonii F0510</name>
    <dbReference type="NCBI Taxonomy" id="1227262"/>
    <lineage>
        <taxon>Bacteria</taxon>
        <taxon>Bacillati</taxon>
        <taxon>Actinomycetota</taxon>
        <taxon>Actinomycetes</taxon>
        <taxon>Actinomycetales</taxon>
        <taxon>Actinomycetaceae</taxon>
        <taxon>Actinomyces</taxon>
    </lineage>
</organism>
<dbReference type="AlphaFoldDB" id="U1REE1"/>
<evidence type="ECO:0000313" key="1">
    <source>
        <dbReference type="EMBL" id="ERH18028.1"/>
    </source>
</evidence>
<sequence length="40" mass="4495">MTPDNRIAKVSQALLERKTEDESLSKEFPVGVLFENSIVC</sequence>
<comment type="caution">
    <text evidence="1">The sequence shown here is derived from an EMBL/GenBank/DDBJ whole genome shotgun (WGS) entry which is preliminary data.</text>
</comment>
<dbReference type="HOGENOM" id="CLU_3300703_0_0_11"/>
<dbReference type="EMBL" id="AWSD01000234">
    <property type="protein sequence ID" value="ERH18028.1"/>
    <property type="molecule type" value="Genomic_DNA"/>
</dbReference>